<feature type="repeat" description="TPR" evidence="6">
    <location>
        <begin position="479"/>
        <end position="512"/>
    </location>
</feature>
<organism evidence="8 9">
    <name type="scientific">Microseira wollei NIES-4236</name>
    <dbReference type="NCBI Taxonomy" id="2530354"/>
    <lineage>
        <taxon>Bacteria</taxon>
        <taxon>Bacillati</taxon>
        <taxon>Cyanobacteriota</taxon>
        <taxon>Cyanophyceae</taxon>
        <taxon>Oscillatoriophycideae</taxon>
        <taxon>Aerosakkonematales</taxon>
        <taxon>Aerosakkonemataceae</taxon>
        <taxon>Microseira</taxon>
    </lineage>
</organism>
<comment type="similarity">
    <text evidence="5">Belongs to the Rap family.</text>
</comment>
<dbReference type="GO" id="GO:0005737">
    <property type="term" value="C:cytoplasm"/>
    <property type="evidence" value="ECO:0007669"/>
    <property type="project" value="UniProtKB-SubCell"/>
</dbReference>
<dbReference type="PANTHER" id="PTHR46630:SF1">
    <property type="entry name" value="TETRATRICOPEPTIDE REPEAT PROTEIN 29"/>
    <property type="match status" value="1"/>
</dbReference>
<dbReference type="InterPro" id="IPR019734">
    <property type="entry name" value="TPR_rpt"/>
</dbReference>
<sequence>MNADKNGYFTHFKPKFYTRSITRQGLKSLANSLSSITLQGLKSLANSLSSITLQGLKSLANSLSSITRQGLKSLANSLSSITRQGLKSLANSLSSITRQGLKSLANSLSPLKRTEFTYLIGDRVVNSTQNTAKFLCLAIAFCLYFSLSSIAATNSNQNPNPNQFPPNPLEIRTPDPLLPRTDRRRRLTDAERAALSVALEQLNTEAATKLQAGDRVGAFEIWYRELRLRRYIGPLSEVQALGRVGAIAWQQNSRPDVQIITKRLQTIQQEVQKQPPVELELWRSLATAYQQVNAPQLAVGVYEQILAVARSQQDATTVEATLLTLAEMNMSYFEYIKAADNYRELLRLAQERSDRVKQIAYLKQLAYIYDQGKQYQMAIKTKQQLIELSLNEQDLIQVGELHLSIGSNYEALGLLEQAAQSYQEAYIFAYKREMFNRAAAALQKMANLFQSNNQTQQALSVYQILVSVNALAKDAYGLMNAYDQMGKLYLSLNDLTQALNAFQQGLEIARQLQYREAYFSQQIEQVTQQTTQ</sequence>
<evidence type="ECO:0000256" key="6">
    <source>
        <dbReference type="PROSITE-ProRule" id="PRU00339"/>
    </source>
</evidence>
<dbReference type="InterPro" id="IPR051476">
    <property type="entry name" value="Bac_ResReg_Asp_Phosphatase"/>
</dbReference>
<evidence type="ECO:0000256" key="7">
    <source>
        <dbReference type="SAM" id="MobiDB-lite"/>
    </source>
</evidence>
<protein>
    <submittedName>
        <fullName evidence="8">TPR repeat-containing protein</fullName>
    </submittedName>
</protein>
<evidence type="ECO:0000256" key="4">
    <source>
        <dbReference type="ARBA" id="ARBA00022803"/>
    </source>
</evidence>
<dbReference type="SUPFAM" id="SSF48452">
    <property type="entry name" value="TPR-like"/>
    <property type="match status" value="1"/>
</dbReference>
<dbReference type="PANTHER" id="PTHR46630">
    <property type="entry name" value="TETRATRICOPEPTIDE REPEAT PROTEIN 29"/>
    <property type="match status" value="1"/>
</dbReference>
<proteinExistence type="inferred from homology"/>
<evidence type="ECO:0000256" key="2">
    <source>
        <dbReference type="ARBA" id="ARBA00022490"/>
    </source>
</evidence>
<evidence type="ECO:0000256" key="3">
    <source>
        <dbReference type="ARBA" id="ARBA00022737"/>
    </source>
</evidence>
<dbReference type="AlphaFoldDB" id="A0AAV3X9E0"/>
<keyword evidence="3" id="KW-0677">Repeat</keyword>
<name>A0AAV3X9E0_9CYAN</name>
<dbReference type="Gene3D" id="3.80.10.10">
    <property type="entry name" value="Ribonuclease Inhibitor"/>
    <property type="match status" value="1"/>
</dbReference>
<evidence type="ECO:0000256" key="5">
    <source>
        <dbReference type="ARBA" id="ARBA00038253"/>
    </source>
</evidence>
<comment type="caution">
    <text evidence="8">The sequence shown here is derived from an EMBL/GenBank/DDBJ whole genome shotgun (WGS) entry which is preliminary data.</text>
</comment>
<keyword evidence="4 6" id="KW-0802">TPR repeat</keyword>
<dbReference type="SMART" id="SM00028">
    <property type="entry name" value="TPR"/>
    <property type="match status" value="6"/>
</dbReference>
<gene>
    <name evidence="8" type="ORF">MiSe_35830</name>
</gene>
<dbReference type="Proteomes" id="UP001050975">
    <property type="component" value="Unassembled WGS sequence"/>
</dbReference>
<dbReference type="InterPro" id="IPR011990">
    <property type="entry name" value="TPR-like_helical_dom_sf"/>
</dbReference>
<feature type="region of interest" description="Disordered" evidence="7">
    <location>
        <begin position="155"/>
        <end position="180"/>
    </location>
</feature>
<dbReference type="Gene3D" id="1.25.40.10">
    <property type="entry name" value="Tetratricopeptide repeat domain"/>
    <property type="match status" value="2"/>
</dbReference>
<keyword evidence="2" id="KW-0963">Cytoplasm</keyword>
<dbReference type="EMBL" id="BLAY01000053">
    <property type="protein sequence ID" value="GET38824.1"/>
    <property type="molecule type" value="Genomic_DNA"/>
</dbReference>
<dbReference type="Pfam" id="PF13176">
    <property type="entry name" value="TPR_7"/>
    <property type="match status" value="1"/>
</dbReference>
<comment type="subcellular location">
    <subcellularLocation>
        <location evidence="1">Cytoplasm</location>
    </subcellularLocation>
</comment>
<accession>A0AAV3X9E0</accession>
<dbReference type="InterPro" id="IPR032675">
    <property type="entry name" value="LRR_dom_sf"/>
</dbReference>
<dbReference type="RefSeq" id="WP_226583177.1">
    <property type="nucleotide sequence ID" value="NZ_BLAY01000053.1"/>
</dbReference>
<reference evidence="8" key="1">
    <citation type="submission" date="2019-10" db="EMBL/GenBank/DDBJ databases">
        <title>Draft genome sequece of Microseira wollei NIES-4236.</title>
        <authorList>
            <person name="Yamaguchi H."/>
            <person name="Suzuki S."/>
            <person name="Kawachi M."/>
        </authorList>
    </citation>
    <scope>NUCLEOTIDE SEQUENCE</scope>
    <source>
        <strain evidence="8">NIES-4236</strain>
    </source>
</reference>
<evidence type="ECO:0000256" key="1">
    <source>
        <dbReference type="ARBA" id="ARBA00004496"/>
    </source>
</evidence>
<evidence type="ECO:0000313" key="8">
    <source>
        <dbReference type="EMBL" id="GET38824.1"/>
    </source>
</evidence>
<keyword evidence="9" id="KW-1185">Reference proteome</keyword>
<dbReference type="PROSITE" id="PS50005">
    <property type="entry name" value="TPR"/>
    <property type="match status" value="1"/>
</dbReference>
<evidence type="ECO:0000313" key="9">
    <source>
        <dbReference type="Proteomes" id="UP001050975"/>
    </source>
</evidence>